<evidence type="ECO:0000256" key="7">
    <source>
        <dbReference type="ARBA" id="ARBA00022840"/>
    </source>
</evidence>
<evidence type="ECO:0000313" key="11">
    <source>
        <dbReference type="EMBL" id="GIL75563.1"/>
    </source>
</evidence>
<sequence>MLLPSPNVPRAPEAPAPKVAAHRIIKLGGAAITHKSQLETLQQDVLHRVCMSLAKDASDGDNGRIAGGTILVHGAGSFGHHVASEYGVARGPLTDPHVRNGFTLTRASVTRLNGYVVAGLVAAGIPAVGLSPLGHYTTSAREVSVSGAGAVADCLRAGLVPVLHGDAVLDEQLGCTILSGDTLVRDLAEQLRPQYVVFLTNVAGVYDRPPEEEGARLLRRIVVRRKDGSWRVTAADGGSELDIRMTADTHDVTGGIALKVEEAARVARLGVPVLIAQAGTEDGAAACRLGPLVAVDGIFPVPPSEPGWGPGCLAAKSNETERQQINAAAGQQCAAAWRGTLVVLDDDEGLEKEALGGVGSAG</sequence>
<keyword evidence="12" id="KW-1185">Reference proteome</keyword>
<proteinExistence type="inferred from homology"/>
<keyword evidence="8" id="KW-0414">Isoprene biosynthesis</keyword>
<dbReference type="InterPro" id="IPR001048">
    <property type="entry name" value="Asp/Glu/Uridylate_kinase"/>
</dbReference>
<organism evidence="11 12">
    <name type="scientific">Volvox reticuliferus</name>
    <dbReference type="NCBI Taxonomy" id="1737510"/>
    <lineage>
        <taxon>Eukaryota</taxon>
        <taxon>Viridiplantae</taxon>
        <taxon>Chlorophyta</taxon>
        <taxon>core chlorophytes</taxon>
        <taxon>Chlorophyceae</taxon>
        <taxon>CS clade</taxon>
        <taxon>Chlamydomonadales</taxon>
        <taxon>Volvocaceae</taxon>
        <taxon>Volvox</taxon>
    </lineage>
</organism>
<gene>
    <name evidence="11" type="ORF">Vretifemale_5348</name>
</gene>
<dbReference type="GO" id="GO:0016301">
    <property type="term" value="F:kinase activity"/>
    <property type="evidence" value="ECO:0007669"/>
    <property type="project" value="UniProtKB-KW"/>
</dbReference>
<dbReference type="GO" id="GO:0005524">
    <property type="term" value="F:ATP binding"/>
    <property type="evidence" value="ECO:0007669"/>
    <property type="project" value="UniProtKB-KW"/>
</dbReference>
<dbReference type="Pfam" id="PF00696">
    <property type="entry name" value="AA_kinase"/>
    <property type="match status" value="1"/>
</dbReference>
<reference evidence="11" key="1">
    <citation type="journal article" date="2021" name="Proc. Natl. Acad. Sci. U.S.A.">
        <title>Three genomes in the algal genus Volvox reveal the fate of a haploid sex-determining region after a transition to homothallism.</title>
        <authorList>
            <person name="Yamamoto K."/>
            <person name="Hamaji T."/>
            <person name="Kawai-Toyooka H."/>
            <person name="Matsuzaki R."/>
            <person name="Takahashi F."/>
            <person name="Nishimura Y."/>
            <person name="Kawachi M."/>
            <person name="Noguchi H."/>
            <person name="Minakuchi Y."/>
            <person name="Umen J.G."/>
            <person name="Toyoda A."/>
            <person name="Nozaki H."/>
        </authorList>
    </citation>
    <scope>NUCLEOTIDE SEQUENCE</scope>
    <source>
        <strain evidence="11">NIES-3786</strain>
    </source>
</reference>
<dbReference type="Gene3D" id="3.40.1160.10">
    <property type="entry name" value="Acetylglutamate kinase-like"/>
    <property type="match status" value="1"/>
</dbReference>
<evidence type="ECO:0000256" key="3">
    <source>
        <dbReference type="ARBA" id="ARBA00017267"/>
    </source>
</evidence>
<comment type="catalytic activity">
    <reaction evidence="9">
        <text>isopentenyl phosphate + ATP = isopentenyl diphosphate + ADP</text>
        <dbReference type="Rhea" id="RHEA:33963"/>
        <dbReference type="ChEBI" id="CHEBI:30616"/>
        <dbReference type="ChEBI" id="CHEBI:65078"/>
        <dbReference type="ChEBI" id="CHEBI:128769"/>
        <dbReference type="ChEBI" id="CHEBI:456216"/>
        <dbReference type="EC" id="2.7.4.26"/>
    </reaction>
</comment>
<dbReference type="OrthoDB" id="1934954at2759"/>
<evidence type="ECO:0000256" key="8">
    <source>
        <dbReference type="ARBA" id="ARBA00023229"/>
    </source>
</evidence>
<keyword evidence="7" id="KW-0067">ATP-binding</keyword>
<evidence type="ECO:0000256" key="9">
    <source>
        <dbReference type="ARBA" id="ARBA00049063"/>
    </source>
</evidence>
<comment type="similarity">
    <text evidence="1">Belongs to the isopentenyl phosphate kinase family.</text>
</comment>
<dbReference type="CDD" id="cd04241">
    <property type="entry name" value="AAK_FomA-like"/>
    <property type="match status" value="1"/>
</dbReference>
<dbReference type="GO" id="GO:0005829">
    <property type="term" value="C:cytosol"/>
    <property type="evidence" value="ECO:0007669"/>
    <property type="project" value="TreeGrafter"/>
</dbReference>
<name>A0A8J4C6D1_9CHLO</name>
<comment type="caution">
    <text evidence="11">The sequence shown here is derived from an EMBL/GenBank/DDBJ whole genome shotgun (WGS) entry which is preliminary data.</text>
</comment>
<dbReference type="PANTHER" id="PTHR43654:SF1">
    <property type="entry name" value="ISOPENTENYL PHOSPHATE KINASE"/>
    <property type="match status" value="1"/>
</dbReference>
<evidence type="ECO:0000256" key="6">
    <source>
        <dbReference type="ARBA" id="ARBA00022777"/>
    </source>
</evidence>
<evidence type="ECO:0000313" key="12">
    <source>
        <dbReference type="Proteomes" id="UP000747110"/>
    </source>
</evidence>
<evidence type="ECO:0000259" key="10">
    <source>
        <dbReference type="Pfam" id="PF00696"/>
    </source>
</evidence>
<keyword evidence="6" id="KW-0418">Kinase</keyword>
<feature type="domain" description="Aspartate/glutamate/uridylate kinase" evidence="10">
    <location>
        <begin position="24"/>
        <end position="276"/>
    </location>
</feature>
<dbReference type="Proteomes" id="UP000747110">
    <property type="component" value="Unassembled WGS sequence"/>
</dbReference>
<dbReference type="EC" id="2.7.4.26" evidence="2"/>
<evidence type="ECO:0000256" key="1">
    <source>
        <dbReference type="ARBA" id="ARBA00010540"/>
    </source>
</evidence>
<accession>A0A8J4C6D1</accession>
<dbReference type="GO" id="GO:0016114">
    <property type="term" value="P:terpenoid biosynthetic process"/>
    <property type="evidence" value="ECO:0007669"/>
    <property type="project" value="TreeGrafter"/>
</dbReference>
<keyword evidence="5" id="KW-0547">Nucleotide-binding</keyword>
<dbReference type="InterPro" id="IPR024192">
    <property type="entry name" value="Fosfomycin_R_FomA-type"/>
</dbReference>
<dbReference type="PANTHER" id="PTHR43654">
    <property type="entry name" value="GLUTAMATE 5-KINASE"/>
    <property type="match status" value="1"/>
</dbReference>
<dbReference type="InterPro" id="IPR036393">
    <property type="entry name" value="AceGlu_kinase-like_sf"/>
</dbReference>
<dbReference type="EMBL" id="BNCP01000007">
    <property type="protein sequence ID" value="GIL75563.1"/>
    <property type="molecule type" value="Genomic_DNA"/>
</dbReference>
<dbReference type="PROSITE" id="PS50007">
    <property type="entry name" value="PIPLC_X_DOMAIN"/>
    <property type="match status" value="1"/>
</dbReference>
<evidence type="ECO:0000256" key="4">
    <source>
        <dbReference type="ARBA" id="ARBA00022679"/>
    </source>
</evidence>
<evidence type="ECO:0000256" key="5">
    <source>
        <dbReference type="ARBA" id="ARBA00022741"/>
    </source>
</evidence>
<dbReference type="SUPFAM" id="SSF53633">
    <property type="entry name" value="Carbamate kinase-like"/>
    <property type="match status" value="1"/>
</dbReference>
<protein>
    <recommendedName>
        <fullName evidence="3">Isopentenyl phosphate kinase</fullName>
        <ecNumber evidence="2">2.7.4.26</ecNumber>
    </recommendedName>
</protein>
<dbReference type="NCBIfam" id="NF040647">
    <property type="entry name" value="IPPK_Arch"/>
    <property type="match status" value="1"/>
</dbReference>
<keyword evidence="4" id="KW-0808">Transferase</keyword>
<dbReference type="GO" id="GO:0102043">
    <property type="term" value="F:isopentenyl phosphate kinase activity"/>
    <property type="evidence" value="ECO:0007669"/>
    <property type="project" value="UniProtKB-EC"/>
</dbReference>
<dbReference type="AlphaFoldDB" id="A0A8J4C6D1"/>
<evidence type="ECO:0000256" key="2">
    <source>
        <dbReference type="ARBA" id="ARBA00012908"/>
    </source>
</evidence>